<evidence type="ECO:0000256" key="1">
    <source>
        <dbReference type="SAM" id="Phobius"/>
    </source>
</evidence>
<feature type="transmembrane region" description="Helical" evidence="1">
    <location>
        <begin position="12"/>
        <end position="38"/>
    </location>
</feature>
<comment type="caution">
    <text evidence="2">The sequence shown here is derived from an EMBL/GenBank/DDBJ whole genome shotgun (WGS) entry which is preliminary data.</text>
</comment>
<gene>
    <name evidence="2" type="ORF">LL253_15780</name>
</gene>
<dbReference type="Pfam" id="PF03929">
    <property type="entry name" value="PepSY_TM"/>
    <property type="match status" value="1"/>
</dbReference>
<evidence type="ECO:0000313" key="2">
    <source>
        <dbReference type="EMBL" id="MCC4234137.1"/>
    </source>
</evidence>
<feature type="transmembrane region" description="Helical" evidence="1">
    <location>
        <begin position="200"/>
        <end position="219"/>
    </location>
</feature>
<evidence type="ECO:0000313" key="3">
    <source>
        <dbReference type="Proteomes" id="UP001198830"/>
    </source>
</evidence>
<keyword evidence="1" id="KW-0812">Transmembrane</keyword>
<sequence length="380" mass="41706">MTARSRILLRQLHLWLGLGLGGLFALLGATGSSLVFYIEIDKALHPAIEQTVAGNGPDWSSPVWDRALATARSRWDNPHGSWSFEATGEPGAIPARYYPSDHHSHHGDREMVWFSADGTQILRAEPWGGYLMSWLYELHMHLLAGEVGSQIVGWSGFAMLALLVSGIVVWWPRGSWRKAFAFKRNAVALRRLRDLHKLTGVWSMALLFILVGTGALLALPTIKAQLLTAVIVAPDKVPDPQSGESEGQQITVSRALAAAHRAMPDARLASIDVPGAGSEPFRMRVQLPGDPHRRFPSSFIFIDQYSGAVLAVHDVRRGNASTTTAKWIRVLHDGSIAGLSTRILAVILGFVPLGLFVTGFLHWRRRLAARAQSNKTGRFS</sequence>
<dbReference type="Proteomes" id="UP001198830">
    <property type="component" value="Unassembled WGS sequence"/>
</dbReference>
<reference evidence="2 3" key="1">
    <citation type="submission" date="2021-10" db="EMBL/GenBank/DDBJ databases">
        <title>The diversity and Nitrogen Metabolism of Culturable Nitrate-Utilizing Bacteria Within the Oxygen Minimum Zone of the Changjiang (Yangtze River)Estuary.</title>
        <authorList>
            <person name="Zhang D."/>
            <person name="Zheng J."/>
            <person name="Liu S."/>
            <person name="He W."/>
        </authorList>
    </citation>
    <scope>NUCLEOTIDE SEQUENCE [LARGE SCALE GENOMIC DNA]</scope>
    <source>
        <strain evidence="2 3">FXH275-2</strain>
    </source>
</reference>
<feature type="transmembrane region" description="Helical" evidence="1">
    <location>
        <begin position="151"/>
        <end position="171"/>
    </location>
</feature>
<protein>
    <submittedName>
        <fullName evidence="2">PepSY domain-containing protein</fullName>
    </submittedName>
</protein>
<dbReference type="RefSeq" id="WP_228227766.1">
    <property type="nucleotide sequence ID" value="NZ_JAJGNP010000015.1"/>
</dbReference>
<name>A0ABS8H8Y2_9SPHN</name>
<proteinExistence type="predicted"/>
<accession>A0ABS8H8Y2</accession>
<organism evidence="2 3">
    <name type="scientific">Sphingobium soli</name>
    <dbReference type="NCBI Taxonomy" id="1591116"/>
    <lineage>
        <taxon>Bacteria</taxon>
        <taxon>Pseudomonadati</taxon>
        <taxon>Pseudomonadota</taxon>
        <taxon>Alphaproteobacteria</taxon>
        <taxon>Sphingomonadales</taxon>
        <taxon>Sphingomonadaceae</taxon>
        <taxon>Sphingobium</taxon>
    </lineage>
</organism>
<feature type="transmembrane region" description="Helical" evidence="1">
    <location>
        <begin position="343"/>
        <end position="363"/>
    </location>
</feature>
<dbReference type="InterPro" id="IPR005625">
    <property type="entry name" value="PepSY-ass_TM"/>
</dbReference>
<dbReference type="PANTHER" id="PTHR34219">
    <property type="entry name" value="IRON-REGULATED INNER MEMBRANE PROTEIN-RELATED"/>
    <property type="match status" value="1"/>
</dbReference>
<keyword evidence="1" id="KW-1133">Transmembrane helix</keyword>
<keyword evidence="1" id="KW-0472">Membrane</keyword>
<keyword evidence="3" id="KW-1185">Reference proteome</keyword>
<dbReference type="EMBL" id="JAJGNP010000015">
    <property type="protein sequence ID" value="MCC4234137.1"/>
    <property type="molecule type" value="Genomic_DNA"/>
</dbReference>